<dbReference type="InterPro" id="IPR030956">
    <property type="entry name" value="McbB"/>
</dbReference>
<organism evidence="1 2">
    <name type="scientific">Priestia koreensis</name>
    <dbReference type="NCBI Taxonomy" id="284581"/>
    <lineage>
        <taxon>Bacteria</taxon>
        <taxon>Bacillati</taxon>
        <taxon>Bacillota</taxon>
        <taxon>Bacilli</taxon>
        <taxon>Bacillales</taxon>
        <taxon>Bacillaceae</taxon>
        <taxon>Priestia</taxon>
    </lineage>
</organism>
<dbReference type="NCBIfam" id="TIGR04424">
    <property type="entry name" value="metallo_McbB"/>
    <property type="match status" value="1"/>
</dbReference>
<protein>
    <submittedName>
        <fullName evidence="1">Uncharacterized protein</fullName>
    </submittedName>
</protein>
<dbReference type="EMBL" id="LILC01000007">
    <property type="protein sequence ID" value="KOO47510.1"/>
    <property type="molecule type" value="Genomic_DNA"/>
</dbReference>
<dbReference type="STRING" id="284581.AMD01_05560"/>
<sequence>MRVVQADDYIINSFILHELSFDEVVVQTDQSIVRIHNEQLQKVIYDWDTKAGSTFNSDALRSTFGDSYDDLLEFLEINHIITKQVKPNFSLKSIQFITNNSVVFDMFHHVFDDYRTELKCTYTYVESLDENTIKVEEDQLLVLFLNPYNKSFMVKLRDQVKNYDNVHTLCTYTYNGIFYMDALYNARLKTPCHVCHISSIETSIRNKNLSNVTYQHIIDSIYLEDAMFDVHMPLTKLNALTVVNLIGNRIEKLIMNHTSKEVAIEHFLQCISYKFHNQELCVDFPIHWELCDCYE</sequence>
<comment type="caution">
    <text evidence="1">The sequence shown here is derived from an EMBL/GenBank/DDBJ whole genome shotgun (WGS) entry which is preliminary data.</text>
</comment>
<gene>
    <name evidence="1" type="ORF">AMD01_05560</name>
</gene>
<accession>A0A0M0L8W2</accession>
<dbReference type="RefSeq" id="WP_053400416.1">
    <property type="nucleotide sequence ID" value="NZ_LILC01000007.1"/>
</dbReference>
<evidence type="ECO:0000313" key="1">
    <source>
        <dbReference type="EMBL" id="KOO47510.1"/>
    </source>
</evidence>
<reference evidence="2" key="1">
    <citation type="submission" date="2015-08" db="EMBL/GenBank/DDBJ databases">
        <title>Fjat-14210 dsm16467.</title>
        <authorList>
            <person name="Liu B."/>
            <person name="Wang J."/>
            <person name="Zhu Y."/>
            <person name="Liu G."/>
            <person name="Chen Q."/>
            <person name="Chen Z."/>
            <person name="Lan J."/>
            <person name="Che J."/>
            <person name="Ge C."/>
            <person name="Shi H."/>
            <person name="Pan Z."/>
            <person name="Liu X."/>
        </authorList>
    </citation>
    <scope>NUCLEOTIDE SEQUENCE [LARGE SCALE GENOMIC DNA]</scope>
    <source>
        <strain evidence="2">DSM 16467</strain>
    </source>
</reference>
<dbReference type="Proteomes" id="UP000037558">
    <property type="component" value="Unassembled WGS sequence"/>
</dbReference>
<proteinExistence type="predicted"/>
<keyword evidence="2" id="KW-1185">Reference proteome</keyword>
<name>A0A0M0L8W2_9BACI</name>
<dbReference type="AlphaFoldDB" id="A0A0M0L8W2"/>
<evidence type="ECO:0000313" key="2">
    <source>
        <dbReference type="Proteomes" id="UP000037558"/>
    </source>
</evidence>
<dbReference type="PATRIC" id="fig|284581.3.peg.4497"/>